<evidence type="ECO:0000256" key="1">
    <source>
        <dbReference type="SAM" id="MobiDB-lite"/>
    </source>
</evidence>
<feature type="region of interest" description="Disordered" evidence="1">
    <location>
        <begin position="584"/>
        <end position="614"/>
    </location>
</feature>
<feature type="compositionally biased region" description="Polar residues" evidence="1">
    <location>
        <begin position="605"/>
        <end position="614"/>
    </location>
</feature>
<gene>
    <name evidence="2" type="ORF">ACJIZ3_022601</name>
</gene>
<reference evidence="2 3" key="1">
    <citation type="submission" date="2024-12" db="EMBL/GenBank/DDBJ databases">
        <title>The unique morphological basis and parallel evolutionary history of personate flowers in Penstemon.</title>
        <authorList>
            <person name="Depatie T.H."/>
            <person name="Wessinger C.A."/>
        </authorList>
    </citation>
    <scope>NUCLEOTIDE SEQUENCE [LARGE SCALE GENOMIC DNA]</scope>
    <source>
        <strain evidence="2">WTNN_2</strain>
        <tissue evidence="2">Leaf</tissue>
    </source>
</reference>
<keyword evidence="3" id="KW-1185">Reference proteome</keyword>
<evidence type="ECO:0000313" key="3">
    <source>
        <dbReference type="Proteomes" id="UP001634393"/>
    </source>
</evidence>
<feature type="region of interest" description="Disordered" evidence="1">
    <location>
        <begin position="258"/>
        <end position="277"/>
    </location>
</feature>
<proteinExistence type="predicted"/>
<dbReference type="PANTHER" id="PTHR34361:SF2">
    <property type="entry name" value="OS08G0157800 PROTEIN"/>
    <property type="match status" value="1"/>
</dbReference>
<evidence type="ECO:0000313" key="2">
    <source>
        <dbReference type="EMBL" id="KAL3838010.1"/>
    </source>
</evidence>
<dbReference type="Proteomes" id="UP001634393">
    <property type="component" value="Unassembled WGS sequence"/>
</dbReference>
<name>A0ABD3TLV6_9LAMI</name>
<organism evidence="2 3">
    <name type="scientific">Penstemon smallii</name>
    <dbReference type="NCBI Taxonomy" id="265156"/>
    <lineage>
        <taxon>Eukaryota</taxon>
        <taxon>Viridiplantae</taxon>
        <taxon>Streptophyta</taxon>
        <taxon>Embryophyta</taxon>
        <taxon>Tracheophyta</taxon>
        <taxon>Spermatophyta</taxon>
        <taxon>Magnoliopsida</taxon>
        <taxon>eudicotyledons</taxon>
        <taxon>Gunneridae</taxon>
        <taxon>Pentapetalae</taxon>
        <taxon>asterids</taxon>
        <taxon>lamiids</taxon>
        <taxon>Lamiales</taxon>
        <taxon>Plantaginaceae</taxon>
        <taxon>Cheloneae</taxon>
        <taxon>Penstemon</taxon>
    </lineage>
</organism>
<dbReference type="AlphaFoldDB" id="A0ABD3TLV6"/>
<feature type="compositionally biased region" description="Low complexity" evidence="1">
    <location>
        <begin position="262"/>
        <end position="271"/>
    </location>
</feature>
<protein>
    <submittedName>
        <fullName evidence="2">Uncharacterized protein</fullName>
    </submittedName>
</protein>
<feature type="region of interest" description="Disordered" evidence="1">
    <location>
        <begin position="449"/>
        <end position="475"/>
    </location>
</feature>
<sequence>MGSGGGGGNSALSFSSLSALAPPFTIDRLNPKPNSNPSSRFREAPYVIEPFRDTWPYACPSAPTPELVVDSTGMTEMPLSSDYQFSASLSSISPCSQGSSSTMFSYGMEPYYSPCAPMVSDDYPLVEDNGARYDVAPTSGMSVSSQIDYVQSSYDLEYGPKWENSSGFDDGKRAKRVELDGSFSYEKANVGGSHSYNNQLKLGGSAIEYRSKSKEDICFSYEKFEQDFDREFDTGCISLGRMVDISCLEQNPSFSSYKSNKTHISTSSSTHSENRPCEMQKNLPSYQNSCSTYVDSPFNASVSVIRSSPTVVIRSPLARSENVTTGWPPKWKEPGLILNSEIEQDSYATDVKEFSSPLLTKDTFNRNIKARFGSQLPNINVTPDKYSSECNIDRQNSAVDSPCWKGAPPFTLDSTRTSFEKAGDCNKNAENECAVLTLEKTLDAIFSNRDESSSDDVSNDPNIPIKESAPTPPNNFKSGFHMKISDTIHFFGEEDVSESGGSVAVLAAEKVLASPASQEDEIKVRSDTKLDISIMIKTIQNLSELLLLHISDDACTLKEEYFETIELIRSNLDSFMSKKIDVETNEPEPDNLAGDSSKQHGESHNVGSHMNNKASDSKLDYPCMSKVKKSCSKVEKFAILGDDDVDITKDDDDDVMAQAIEKVLDENFKYSDEEMDSQAGLLFKSLWLEAEAKLCSISYKARFDRMRIEMEKSRTPKLPKGNNDVAVMVPKAHDSIISEPPIQNSCFSNTGVHANDIESSVMARFNILKSRENNLKEEQQTKMVDGNSATSSIVARLSILKSREESLKASNLREELQPEMKSEDEMLKDPIIVEHYSGWRDSSSSDWEHVVLNPKDNFAWKNS</sequence>
<dbReference type="PANTHER" id="PTHR34361">
    <property type="entry name" value="OS08G0157800 PROTEIN"/>
    <property type="match status" value="1"/>
</dbReference>
<dbReference type="EMBL" id="JBJXBP010000003">
    <property type="protein sequence ID" value="KAL3838010.1"/>
    <property type="molecule type" value="Genomic_DNA"/>
</dbReference>
<accession>A0ABD3TLV6</accession>
<comment type="caution">
    <text evidence="2">The sequence shown here is derived from an EMBL/GenBank/DDBJ whole genome shotgun (WGS) entry which is preliminary data.</text>
</comment>